<name>A0AAD8GJM6_ACIOX</name>
<dbReference type="EMBL" id="JAGXEW010000001">
    <property type="protein sequence ID" value="KAK1175370.1"/>
    <property type="molecule type" value="Genomic_DNA"/>
</dbReference>
<feature type="region of interest" description="Disordered" evidence="1">
    <location>
        <begin position="56"/>
        <end position="82"/>
    </location>
</feature>
<accession>A0AAD8GJM6</accession>
<comment type="caution">
    <text evidence="2">The sequence shown here is derived from an EMBL/GenBank/DDBJ whole genome shotgun (WGS) entry which is preliminary data.</text>
</comment>
<evidence type="ECO:0000256" key="1">
    <source>
        <dbReference type="SAM" id="MobiDB-lite"/>
    </source>
</evidence>
<reference evidence="2" key="1">
    <citation type="submission" date="2022-02" db="EMBL/GenBank/DDBJ databases">
        <title>Atlantic sturgeon de novo genome assembly.</title>
        <authorList>
            <person name="Stock M."/>
            <person name="Klopp C."/>
            <person name="Guiguen Y."/>
            <person name="Cabau C."/>
            <person name="Parinello H."/>
            <person name="Santidrian Yebra-Pimentel E."/>
            <person name="Kuhl H."/>
            <person name="Dirks R.P."/>
            <person name="Guessner J."/>
            <person name="Wuertz S."/>
            <person name="Du K."/>
            <person name="Schartl M."/>
        </authorList>
    </citation>
    <scope>NUCLEOTIDE SEQUENCE</scope>
    <source>
        <strain evidence="2">STURGEONOMICS-FGT-2020</strain>
        <tissue evidence="2">Whole blood</tissue>
    </source>
</reference>
<sequence length="82" mass="8568">MEAWITSTQDTWEESVSPSSAGTLRVCVVSCAALVGPQTAAEAGFRPVRPGWSCLAADESEDGEEDPGQDAETPGEAALQQE</sequence>
<gene>
    <name evidence="2" type="ORF">AOXY_G5</name>
</gene>
<organism evidence="2 3">
    <name type="scientific">Acipenser oxyrinchus oxyrinchus</name>
    <dbReference type="NCBI Taxonomy" id="40147"/>
    <lineage>
        <taxon>Eukaryota</taxon>
        <taxon>Metazoa</taxon>
        <taxon>Chordata</taxon>
        <taxon>Craniata</taxon>
        <taxon>Vertebrata</taxon>
        <taxon>Euteleostomi</taxon>
        <taxon>Actinopterygii</taxon>
        <taxon>Chondrostei</taxon>
        <taxon>Acipenseriformes</taxon>
        <taxon>Acipenseridae</taxon>
        <taxon>Acipenser</taxon>
    </lineage>
</organism>
<dbReference type="Proteomes" id="UP001230051">
    <property type="component" value="Unassembled WGS sequence"/>
</dbReference>
<keyword evidence="3" id="KW-1185">Reference proteome</keyword>
<dbReference type="AlphaFoldDB" id="A0AAD8GJM6"/>
<protein>
    <submittedName>
        <fullName evidence="2">Uncharacterized protein</fullName>
    </submittedName>
</protein>
<evidence type="ECO:0000313" key="2">
    <source>
        <dbReference type="EMBL" id="KAK1175370.1"/>
    </source>
</evidence>
<evidence type="ECO:0000313" key="3">
    <source>
        <dbReference type="Proteomes" id="UP001230051"/>
    </source>
</evidence>
<feature type="compositionally biased region" description="Acidic residues" evidence="1">
    <location>
        <begin position="58"/>
        <end position="69"/>
    </location>
</feature>
<proteinExistence type="predicted"/>